<dbReference type="EMBL" id="BJVS01000007">
    <property type="protein sequence ID" value="GEL54368.1"/>
    <property type="molecule type" value="Genomic_DNA"/>
</dbReference>
<comment type="caution">
    <text evidence="1">The sequence shown here is derived from an EMBL/GenBank/DDBJ whole genome shotgun (WGS) entry which is preliminary data.</text>
</comment>
<sequence length="71" mass="7784">MADFVMLTKVVRDVNFRSCVRASDIVSFSGRGSKNSTMTLRPISEGDVRIIEVKETPEQILALIAEAQGAK</sequence>
<dbReference type="Proteomes" id="UP000321287">
    <property type="component" value="Unassembled WGS sequence"/>
</dbReference>
<organism evidence="1 2">
    <name type="scientific">Asaia bogorensis NBRC 16594</name>
    <dbReference type="NCBI Taxonomy" id="1231624"/>
    <lineage>
        <taxon>Bacteria</taxon>
        <taxon>Pseudomonadati</taxon>
        <taxon>Pseudomonadota</taxon>
        <taxon>Alphaproteobacteria</taxon>
        <taxon>Acetobacterales</taxon>
        <taxon>Acetobacteraceae</taxon>
        <taxon>Asaia</taxon>
    </lineage>
</organism>
<keyword evidence="2" id="KW-1185">Reference proteome</keyword>
<proteinExistence type="predicted"/>
<dbReference type="AlphaFoldDB" id="A0AAN4R4T6"/>
<evidence type="ECO:0000313" key="1">
    <source>
        <dbReference type="EMBL" id="GEL54368.1"/>
    </source>
</evidence>
<accession>A0AAN4R4T6</accession>
<protein>
    <submittedName>
        <fullName evidence="1">Uncharacterized protein</fullName>
    </submittedName>
</protein>
<gene>
    <name evidence="1" type="ORF">ABO01nite_23750</name>
</gene>
<reference evidence="1 2" key="1">
    <citation type="submission" date="2019-07" db="EMBL/GenBank/DDBJ databases">
        <title>Whole genome shotgun sequence of Asaia bogorensis NBRC 16594.</title>
        <authorList>
            <person name="Hosoyama A."/>
            <person name="Uohara A."/>
            <person name="Ohji S."/>
            <person name="Ichikawa N."/>
        </authorList>
    </citation>
    <scope>NUCLEOTIDE SEQUENCE [LARGE SCALE GENOMIC DNA]</scope>
    <source>
        <strain evidence="1 2">NBRC 16594</strain>
    </source>
</reference>
<name>A0AAN4R4T6_9PROT</name>
<evidence type="ECO:0000313" key="2">
    <source>
        <dbReference type="Proteomes" id="UP000321287"/>
    </source>
</evidence>